<accession>V2QCR0</accession>
<dbReference type="PANTHER" id="PTHR46797:SF1">
    <property type="entry name" value="METHYLPHOSPHONATE SYNTHASE"/>
    <property type="match status" value="1"/>
</dbReference>
<dbReference type="EMBL" id="CP097562">
    <property type="protein sequence ID" value="USF24384.1"/>
    <property type="molecule type" value="Genomic_DNA"/>
</dbReference>
<name>V2QCR0_9BACT</name>
<organism evidence="2 3">
    <name type="scientific">Mucispirillum schaedleri ASF457</name>
    <dbReference type="NCBI Taxonomy" id="1379858"/>
    <lineage>
        <taxon>Bacteria</taxon>
        <taxon>Pseudomonadati</taxon>
        <taxon>Deferribacterota</taxon>
        <taxon>Deferribacteres</taxon>
        <taxon>Deferribacterales</taxon>
        <taxon>Mucispirillaceae</taxon>
        <taxon>Mucispirillum</taxon>
    </lineage>
</organism>
<dbReference type="InterPro" id="IPR050807">
    <property type="entry name" value="TransReg_Diox_bact_type"/>
</dbReference>
<dbReference type="OrthoDB" id="9813152at2"/>
<dbReference type="KEGG" id="msch:N508_001470"/>
<dbReference type="PROSITE" id="PS50943">
    <property type="entry name" value="HTH_CROC1"/>
    <property type="match status" value="1"/>
</dbReference>
<protein>
    <submittedName>
        <fullName evidence="2">Uncharacterized protein</fullName>
    </submittedName>
</protein>
<dbReference type="InterPro" id="IPR010982">
    <property type="entry name" value="Lambda_DNA-bd_dom_sf"/>
</dbReference>
<dbReference type="GO" id="GO:0005829">
    <property type="term" value="C:cytosol"/>
    <property type="evidence" value="ECO:0007669"/>
    <property type="project" value="TreeGrafter"/>
</dbReference>
<sequence length="77" mass="8917">MDINNIFAKRLRELRKNKGFTQEKLAEMSDIDYKYLQKLESKNPSSPSLSVLEKLSHGLGITLTEFVTFIEEGRKQL</sequence>
<dbReference type="Gene3D" id="1.10.260.40">
    <property type="entry name" value="lambda repressor-like DNA-binding domains"/>
    <property type="match status" value="1"/>
</dbReference>
<dbReference type="PANTHER" id="PTHR46797">
    <property type="entry name" value="HTH-TYPE TRANSCRIPTIONAL REGULATOR"/>
    <property type="match status" value="1"/>
</dbReference>
<gene>
    <name evidence="2" type="ORF">N508_001470</name>
</gene>
<dbReference type="GO" id="GO:0003700">
    <property type="term" value="F:DNA-binding transcription factor activity"/>
    <property type="evidence" value="ECO:0007669"/>
    <property type="project" value="TreeGrafter"/>
</dbReference>
<proteinExistence type="predicted"/>
<dbReference type="eggNOG" id="COG1396">
    <property type="taxonomic scope" value="Bacteria"/>
</dbReference>
<dbReference type="InterPro" id="IPR001387">
    <property type="entry name" value="Cro/C1-type_HTH"/>
</dbReference>
<evidence type="ECO:0000313" key="2">
    <source>
        <dbReference type="EMBL" id="USF24384.1"/>
    </source>
</evidence>
<dbReference type="SMART" id="SM00530">
    <property type="entry name" value="HTH_XRE"/>
    <property type="match status" value="1"/>
</dbReference>
<reference evidence="2" key="1">
    <citation type="journal article" date="2014" name="Genome Announc.">
        <title>Draft genome sequences of the altered schaedler flora, a defined bacterial community from gnotobiotic mice.</title>
        <authorList>
            <person name="Wannemuehler M.J."/>
            <person name="Overstreet A.M."/>
            <person name="Ward D.V."/>
            <person name="Phillips G.J."/>
        </authorList>
    </citation>
    <scope>NUCLEOTIDE SEQUENCE</scope>
    <source>
        <strain evidence="2">ASF457</strain>
    </source>
</reference>
<dbReference type="AlphaFoldDB" id="V2QCR0"/>
<dbReference type="GO" id="GO:0003677">
    <property type="term" value="F:DNA binding"/>
    <property type="evidence" value="ECO:0007669"/>
    <property type="project" value="UniProtKB-KW"/>
</dbReference>
<evidence type="ECO:0000313" key="3">
    <source>
        <dbReference type="Proteomes" id="UP000017429"/>
    </source>
</evidence>
<keyword evidence="3" id="KW-1185">Reference proteome</keyword>
<dbReference type="Proteomes" id="UP000017429">
    <property type="component" value="Chromosome"/>
</dbReference>
<dbReference type="SUPFAM" id="SSF47413">
    <property type="entry name" value="lambda repressor-like DNA-binding domains"/>
    <property type="match status" value="1"/>
</dbReference>
<dbReference type="CDD" id="cd00093">
    <property type="entry name" value="HTH_XRE"/>
    <property type="match status" value="1"/>
</dbReference>
<keyword evidence="1" id="KW-0238">DNA-binding</keyword>
<reference evidence="2" key="3">
    <citation type="submission" date="2022-06" db="EMBL/GenBank/DDBJ databases">
        <title>Resources to Facilitate Use of the Altered Schaedler Flora (ASF) Mouse Model to Study Microbiome Function.</title>
        <authorList>
            <person name="Proctor A."/>
            <person name="Parvinroo S."/>
            <person name="Richie T."/>
            <person name="Jia X."/>
            <person name="Lee S.T.M."/>
            <person name="Karp P.D."/>
            <person name="Paley S."/>
            <person name="Kostic A.D."/>
            <person name="Pierre J.F."/>
            <person name="Wannemuehler M.J."/>
            <person name="Phillips G.J."/>
        </authorList>
    </citation>
    <scope>NUCLEOTIDE SEQUENCE</scope>
    <source>
        <strain evidence="2">ASF457</strain>
    </source>
</reference>
<reference evidence="2" key="2">
    <citation type="submission" date="2022-05" db="EMBL/GenBank/DDBJ databases">
        <authorList>
            <person name="Proctor A.L."/>
            <person name="Phillips G.J."/>
            <person name="Wannemuehler M.J."/>
        </authorList>
    </citation>
    <scope>NUCLEOTIDE SEQUENCE</scope>
    <source>
        <strain evidence="2">ASF457</strain>
    </source>
</reference>
<evidence type="ECO:0000256" key="1">
    <source>
        <dbReference type="ARBA" id="ARBA00023125"/>
    </source>
</evidence>
<dbReference type="RefSeq" id="WP_023275767.1">
    <property type="nucleotide sequence ID" value="NZ_CP097562.1"/>
</dbReference>
<dbReference type="Pfam" id="PF01381">
    <property type="entry name" value="HTH_3"/>
    <property type="match status" value="1"/>
</dbReference>